<keyword evidence="5" id="KW-0479">Metal-binding</keyword>
<dbReference type="Gene3D" id="3.30.70.20">
    <property type="match status" value="1"/>
</dbReference>
<dbReference type="Pfam" id="PF13187">
    <property type="entry name" value="Fer4_9"/>
    <property type="match status" value="1"/>
</dbReference>
<comment type="cofactor">
    <cofactor evidence="1">
        <name>[4Fe-4S] cluster</name>
        <dbReference type="ChEBI" id="CHEBI:49883"/>
    </cofactor>
</comment>
<dbReference type="GO" id="GO:0010181">
    <property type="term" value="F:FMN binding"/>
    <property type="evidence" value="ECO:0007669"/>
    <property type="project" value="InterPro"/>
</dbReference>
<dbReference type="EMBL" id="PYLO01000003">
    <property type="protein sequence ID" value="PST36932.1"/>
    <property type="molecule type" value="Genomic_DNA"/>
</dbReference>
<organism evidence="10 11">
    <name type="scientific">Clostridium fessum</name>
    <dbReference type="NCBI Taxonomy" id="2126740"/>
    <lineage>
        <taxon>Bacteria</taxon>
        <taxon>Bacillati</taxon>
        <taxon>Bacillota</taxon>
        <taxon>Clostridia</taxon>
        <taxon>Eubacteriales</taxon>
        <taxon>Clostridiaceae</taxon>
        <taxon>Clostridium</taxon>
    </lineage>
</organism>
<keyword evidence="4" id="KW-0004">4Fe-4S</keyword>
<accession>A0A2T3FNV0</accession>
<evidence type="ECO:0000256" key="6">
    <source>
        <dbReference type="ARBA" id="ARBA00023004"/>
    </source>
</evidence>
<dbReference type="RefSeq" id="WP_107001144.1">
    <property type="nucleotide sequence ID" value="NZ_PYLO01000003.1"/>
</dbReference>
<feature type="domain" description="4Fe-4S ferredoxin-type" evidence="9">
    <location>
        <begin position="172"/>
        <end position="196"/>
    </location>
</feature>
<dbReference type="Gene3D" id="3.40.50.360">
    <property type="match status" value="1"/>
</dbReference>
<dbReference type="Proteomes" id="UP000241048">
    <property type="component" value="Unassembled WGS sequence"/>
</dbReference>
<dbReference type="InterPro" id="IPR017896">
    <property type="entry name" value="4Fe4S_Fe-S-bd"/>
</dbReference>
<feature type="domain" description="Flavodoxin-like" evidence="8">
    <location>
        <begin position="3"/>
        <end position="146"/>
    </location>
</feature>
<sequence>MNKYRIIFSPTGGTEKVANTMTKFWNEVKDIDLSKTDLDFSSISLTKEDIAVIAMPSFGGVAPQLALDRLAKMKGNQCKCVIVAVYGNRAYENTLVQMEDYAVKAGFHVIAAVSAVAEHSILHQYATGRPDENDDNQLTEFGNQILEKTGSGNESTPSILGNRPYKKSSAVLIPKANASCSGCGLCADKCPAGAIDRKKPGMTDKSKCISCMRCVAVCPKHARKVSGFMTAVAGMAIKKACSVRKECELFI</sequence>
<dbReference type="PANTHER" id="PTHR24960:SF79">
    <property type="entry name" value="PHOTOSYSTEM I IRON-SULFUR CENTER"/>
    <property type="match status" value="1"/>
</dbReference>
<dbReference type="PROSITE" id="PS00198">
    <property type="entry name" value="4FE4S_FER_1"/>
    <property type="match status" value="1"/>
</dbReference>
<evidence type="ECO:0000256" key="2">
    <source>
        <dbReference type="ARBA" id="ARBA00003532"/>
    </source>
</evidence>
<keyword evidence="7" id="KW-0411">Iron-sulfur</keyword>
<keyword evidence="6" id="KW-0408">Iron</keyword>
<evidence type="ECO:0000313" key="10">
    <source>
        <dbReference type="EMBL" id="PST36932.1"/>
    </source>
</evidence>
<proteinExistence type="predicted"/>
<dbReference type="InterPro" id="IPR017900">
    <property type="entry name" value="4Fe4S_Fe_S_CS"/>
</dbReference>
<dbReference type="GO" id="GO:0016651">
    <property type="term" value="F:oxidoreductase activity, acting on NAD(P)H"/>
    <property type="evidence" value="ECO:0007669"/>
    <property type="project" value="UniProtKB-ARBA"/>
</dbReference>
<comment type="caution">
    <text evidence="10">The sequence shown here is derived from an EMBL/GenBank/DDBJ whole genome shotgun (WGS) entry which is preliminary data.</text>
</comment>
<dbReference type="GO" id="GO:0051539">
    <property type="term" value="F:4 iron, 4 sulfur cluster binding"/>
    <property type="evidence" value="ECO:0007669"/>
    <property type="project" value="UniProtKB-KW"/>
</dbReference>
<evidence type="ECO:0000256" key="5">
    <source>
        <dbReference type="ARBA" id="ARBA00022723"/>
    </source>
</evidence>
<dbReference type="InterPro" id="IPR029039">
    <property type="entry name" value="Flavoprotein-like_sf"/>
</dbReference>
<dbReference type="InterPro" id="IPR008254">
    <property type="entry name" value="Flavodoxin/NO_synth"/>
</dbReference>
<evidence type="ECO:0000256" key="1">
    <source>
        <dbReference type="ARBA" id="ARBA00001966"/>
    </source>
</evidence>
<evidence type="ECO:0000313" key="11">
    <source>
        <dbReference type="Proteomes" id="UP000241048"/>
    </source>
</evidence>
<evidence type="ECO:0000256" key="3">
    <source>
        <dbReference type="ARBA" id="ARBA00013529"/>
    </source>
</evidence>
<gene>
    <name evidence="10" type="ORF">C7U56_10295</name>
</gene>
<dbReference type="SUPFAM" id="SSF52218">
    <property type="entry name" value="Flavoproteins"/>
    <property type="match status" value="1"/>
</dbReference>
<dbReference type="PANTHER" id="PTHR24960">
    <property type="entry name" value="PHOTOSYSTEM I IRON-SULFUR CENTER-RELATED"/>
    <property type="match status" value="1"/>
</dbReference>
<dbReference type="SUPFAM" id="SSF54862">
    <property type="entry name" value="4Fe-4S ferredoxins"/>
    <property type="match status" value="1"/>
</dbReference>
<dbReference type="GO" id="GO:0046872">
    <property type="term" value="F:metal ion binding"/>
    <property type="evidence" value="ECO:0007669"/>
    <property type="project" value="UniProtKB-KW"/>
</dbReference>
<protein>
    <recommendedName>
        <fullName evidence="3">Ferredoxin</fullName>
    </recommendedName>
</protein>
<dbReference type="PROSITE" id="PS51379">
    <property type="entry name" value="4FE4S_FER_2"/>
    <property type="match status" value="2"/>
</dbReference>
<dbReference type="InterPro" id="IPR050157">
    <property type="entry name" value="PSI_iron-sulfur_center"/>
</dbReference>
<feature type="domain" description="4Fe-4S ferredoxin-type" evidence="9">
    <location>
        <begin position="198"/>
        <end position="228"/>
    </location>
</feature>
<evidence type="ECO:0000259" key="8">
    <source>
        <dbReference type="PROSITE" id="PS50902"/>
    </source>
</evidence>
<comment type="function">
    <text evidence="2">Ferredoxins are iron-sulfur proteins that transfer electrons in a wide variety of metabolic reactions.</text>
</comment>
<evidence type="ECO:0000256" key="7">
    <source>
        <dbReference type="ARBA" id="ARBA00023014"/>
    </source>
</evidence>
<evidence type="ECO:0000256" key="4">
    <source>
        <dbReference type="ARBA" id="ARBA00022485"/>
    </source>
</evidence>
<evidence type="ECO:0000259" key="9">
    <source>
        <dbReference type="PROSITE" id="PS51379"/>
    </source>
</evidence>
<keyword evidence="11" id="KW-1185">Reference proteome</keyword>
<name>A0A2T3FNV0_9CLOT</name>
<reference evidence="10 11" key="1">
    <citation type="submission" date="2018-03" db="EMBL/GenBank/DDBJ databases">
        <title>Lachnoclostridium SNUG30386 gen.nov., sp.nov., isolated from human faeces.</title>
        <authorList>
            <person name="Seo B."/>
            <person name="Jeon K."/>
            <person name="Ko G."/>
        </authorList>
    </citation>
    <scope>NUCLEOTIDE SEQUENCE [LARGE SCALE GENOMIC DNA]</scope>
    <source>
        <strain evidence="10 11">SNUG30386</strain>
    </source>
</reference>
<dbReference type="AlphaFoldDB" id="A0A2T3FNV0"/>
<dbReference type="PROSITE" id="PS50902">
    <property type="entry name" value="FLAVODOXIN_LIKE"/>
    <property type="match status" value="1"/>
</dbReference>